<dbReference type="OrthoDB" id="388572at2"/>
<dbReference type="AlphaFoldDB" id="A0A0M5KC88"/>
<evidence type="ECO:0000313" key="3">
    <source>
        <dbReference type="Proteomes" id="UP000063919"/>
    </source>
</evidence>
<sequence>MIKLLSLIGALGISSSTVAPAIIIQQNSNNIISTDIEQGSMRIDVKNEKHFDKDGKIILGTRDYKEVLIEAIDKQRAFNKENNVSNFDITDSITRFPGTAENGKIRVGRSLKELVNAKEYEVLSMEVTIAKSDNSGNYKYGINFEGLADGRLVTGDLYGYQWDQGFADFQIKPGYVITLITEYKVSERIDHTDKMFNSNIYLPDLGIKFTALQIIEMFNYEKGDLNKQAITYINSTKNTKIDSINSLKLYKAIKKDNSFEKGEAILNNTIIDEEYFFVSFESKDAIGTFNMLVHK</sequence>
<evidence type="ECO:0000256" key="1">
    <source>
        <dbReference type="SAM" id="SignalP"/>
    </source>
</evidence>
<protein>
    <submittedName>
        <fullName evidence="2">Uncharacterized protein</fullName>
    </submittedName>
</protein>
<keyword evidence="1" id="KW-0732">Signal</keyword>
<keyword evidence="3" id="KW-1185">Reference proteome</keyword>
<accession>A0A0M5KC88</accession>
<gene>
    <name evidence="2" type="ORF">SCANT_v1c03910</name>
</gene>
<reference evidence="2 3" key="1">
    <citation type="journal article" date="2015" name="Genome Announc.">
        <title>Complete Genome Sequence of Spiroplasma cantharicola CC-1T (DSM 21588), a Bacterium Isolated from Soldier Beetle (Cantharis carolinus).</title>
        <authorList>
            <person name="Lo W.S."/>
            <person name="Liu P.Y."/>
            <person name="Kuo C.H."/>
        </authorList>
    </citation>
    <scope>NUCLEOTIDE SEQUENCE [LARGE SCALE GENOMIC DNA]</scope>
    <source>
        <strain evidence="2 3">CC-1</strain>
    </source>
</reference>
<proteinExistence type="predicted"/>
<dbReference type="RefSeq" id="WP_053946060.1">
    <property type="nucleotide sequence ID" value="NZ_CP012622.1"/>
</dbReference>
<dbReference type="KEGG" id="scj:SCANT_v1c03910"/>
<dbReference type="PATRIC" id="fig|362837.3.peg.393"/>
<feature type="signal peptide" evidence="1">
    <location>
        <begin position="1"/>
        <end position="21"/>
    </location>
</feature>
<name>A0A0M5KC88_9MOLU</name>
<evidence type="ECO:0000313" key="2">
    <source>
        <dbReference type="EMBL" id="ALD66301.1"/>
    </source>
</evidence>
<feature type="chain" id="PRO_5005804264" evidence="1">
    <location>
        <begin position="22"/>
        <end position="295"/>
    </location>
</feature>
<dbReference type="Proteomes" id="UP000063919">
    <property type="component" value="Chromosome"/>
</dbReference>
<dbReference type="EMBL" id="CP012622">
    <property type="protein sequence ID" value="ALD66301.1"/>
    <property type="molecule type" value="Genomic_DNA"/>
</dbReference>
<organism evidence="2 3">
    <name type="scientific">Spiroplasma cantharicola</name>
    <dbReference type="NCBI Taxonomy" id="362837"/>
    <lineage>
        <taxon>Bacteria</taxon>
        <taxon>Bacillati</taxon>
        <taxon>Mycoplasmatota</taxon>
        <taxon>Mollicutes</taxon>
        <taxon>Entomoplasmatales</taxon>
        <taxon>Spiroplasmataceae</taxon>
        <taxon>Spiroplasma</taxon>
    </lineage>
</organism>